<feature type="region of interest" description="Disordered" evidence="1">
    <location>
        <begin position="274"/>
        <end position="295"/>
    </location>
</feature>
<dbReference type="OrthoDB" id="650808at2759"/>
<dbReference type="Proteomes" id="UP000095767">
    <property type="component" value="Unassembled WGS sequence"/>
</dbReference>
<proteinExistence type="predicted"/>
<evidence type="ECO:0000256" key="1">
    <source>
        <dbReference type="SAM" id="MobiDB-lite"/>
    </source>
</evidence>
<evidence type="ECO:0000313" key="3">
    <source>
        <dbReference type="Proteomes" id="UP000095767"/>
    </source>
</evidence>
<organism evidence="2 3">
    <name type="scientific">Dichanthelium oligosanthes</name>
    <dbReference type="NCBI Taxonomy" id="888268"/>
    <lineage>
        <taxon>Eukaryota</taxon>
        <taxon>Viridiplantae</taxon>
        <taxon>Streptophyta</taxon>
        <taxon>Embryophyta</taxon>
        <taxon>Tracheophyta</taxon>
        <taxon>Spermatophyta</taxon>
        <taxon>Magnoliopsida</taxon>
        <taxon>Liliopsida</taxon>
        <taxon>Poales</taxon>
        <taxon>Poaceae</taxon>
        <taxon>PACMAD clade</taxon>
        <taxon>Panicoideae</taxon>
        <taxon>Panicodae</taxon>
        <taxon>Paniceae</taxon>
        <taxon>Dichantheliinae</taxon>
        <taxon>Dichanthelium</taxon>
    </lineage>
</organism>
<feature type="compositionally biased region" description="Polar residues" evidence="1">
    <location>
        <begin position="281"/>
        <end position="295"/>
    </location>
</feature>
<evidence type="ECO:0000313" key="2">
    <source>
        <dbReference type="EMBL" id="OEL36704.1"/>
    </source>
</evidence>
<reference evidence="2 3" key="1">
    <citation type="submission" date="2016-09" db="EMBL/GenBank/DDBJ databases">
        <title>The draft genome of Dichanthelium oligosanthes: A C3 panicoid grass species.</title>
        <authorList>
            <person name="Studer A.J."/>
            <person name="Schnable J.C."/>
            <person name="Brutnell T.P."/>
        </authorList>
    </citation>
    <scope>NUCLEOTIDE SEQUENCE [LARGE SCALE GENOMIC DNA]</scope>
    <source>
        <strain evidence="3">cv. Kellogg 1175</strain>
        <tissue evidence="2">Leaf</tissue>
    </source>
</reference>
<keyword evidence="3" id="KW-1185">Reference proteome</keyword>
<accession>A0A1E5WH82</accession>
<feature type="region of interest" description="Disordered" evidence="1">
    <location>
        <begin position="207"/>
        <end position="252"/>
    </location>
</feature>
<protein>
    <submittedName>
        <fullName evidence="2">Uncharacterized protein</fullName>
    </submittedName>
</protein>
<dbReference type="PANTHER" id="PTHR35485:SF4">
    <property type="entry name" value="EXPRESSED PROTEIN"/>
    <property type="match status" value="1"/>
</dbReference>
<gene>
    <name evidence="2" type="ORF">BAE44_0002275</name>
</gene>
<sequence>MEGLIPFIYKAIKERRTRSYSRCSSTGSAHHGRFGARVEDGAWDSKQWEAAGGGKVSAESEMAHRRHRSLEQLAGEFPTAPPPQLPPAPPLARLVPAPPAPLLGCLLARPPHGLPPSRRRRRSPAARAPPPAADEFLYRRAPSGPSTAKPGPPWSQAWRQQPSTTPTPTAEARPTGQPCDRITTKLPDLGAALEVGRKLADPWGSLGTHWLARLPTPADYKGRRPPPCGGRERPGAAPPRSAPQETPGKDNWRAYSYRSATCLATLRLHHCSPVPWRLSPPDSSSSAGQQKLLSL</sequence>
<dbReference type="AlphaFoldDB" id="A0A1E5WH82"/>
<name>A0A1E5WH82_9POAL</name>
<feature type="compositionally biased region" description="Low complexity" evidence="1">
    <location>
        <begin position="159"/>
        <end position="175"/>
    </location>
</feature>
<dbReference type="EMBL" id="LWDX02008328">
    <property type="protein sequence ID" value="OEL36704.1"/>
    <property type="molecule type" value="Genomic_DNA"/>
</dbReference>
<comment type="caution">
    <text evidence="2">The sequence shown here is derived from an EMBL/GenBank/DDBJ whole genome shotgun (WGS) entry which is preliminary data.</text>
</comment>
<dbReference type="PANTHER" id="PTHR35485">
    <property type="entry name" value="OS01G0888900 PROTEIN"/>
    <property type="match status" value="1"/>
</dbReference>
<feature type="region of interest" description="Disordered" evidence="1">
    <location>
        <begin position="107"/>
        <end position="185"/>
    </location>
</feature>